<keyword evidence="2" id="KW-1185">Reference proteome</keyword>
<gene>
    <name evidence="1" type="ORF">MERGE_001044</name>
</gene>
<evidence type="ECO:0000313" key="1">
    <source>
        <dbReference type="EMBL" id="QSL66660.1"/>
    </source>
</evidence>
<protein>
    <submittedName>
        <fullName evidence="1">Uncharacterized protein</fullName>
    </submittedName>
</protein>
<dbReference type="OrthoDB" id="202825at2759"/>
<sequence>MTLPSKLQIALAIVICRSKQPYLTIEEYIDYIREVLSSRSRKKEARERCECSNSVSFWKNMFESMDRENVKLRIKIMELERGLNKEDILNTLKDVSRNESFGSEMSKYLSDMGEIDVLQHDSGSEKLYDSFRLFYLSCLRLKSPIMGTLDFPDTSVFDAFQRLCKILSSYITDSISMALNNRRINAFRTILEYIARVVRSSWQDESCYINSFLSVFDALFELIRYQSSYYLTISSKNLISSEILDKNSYVDERYEIVCLISNITNQFYTLFPLVINLLVKHIRISYTRCQDRNMRLAIRNSENSACGYYLYNLSVLCSKNRRIPPDNLEQLIRLVEGNFRDFKCFELDKLLWNAICHLSFME</sequence>
<proteinExistence type="predicted"/>
<evidence type="ECO:0000313" key="2">
    <source>
        <dbReference type="Proteomes" id="UP000663699"/>
    </source>
</evidence>
<dbReference type="AlphaFoldDB" id="A0A899FRZ5"/>
<dbReference type="Proteomes" id="UP000663699">
    <property type="component" value="Chromosome 13"/>
</dbReference>
<accession>A0A899FRZ5</accession>
<reference evidence="1" key="1">
    <citation type="submission" date="2020-06" db="EMBL/GenBank/DDBJ databases">
        <title>Genomes of multiple members of Pneumocystis genus reveal paths to human pathogen Pneumocystis jirovecii.</title>
        <authorList>
            <person name="Cisse O.H."/>
            <person name="Ma L."/>
            <person name="Dekker J."/>
            <person name="Khil P."/>
            <person name="Jo J."/>
            <person name="Brenchley J."/>
            <person name="Blair R."/>
            <person name="Pahar B."/>
            <person name="Chabe M."/>
            <person name="Van Rompay K.A."/>
            <person name="Keesler R."/>
            <person name="Sukura A."/>
            <person name="Hirsch V."/>
            <person name="Kutty G."/>
            <person name="Liu Y."/>
            <person name="Peng L."/>
            <person name="Chen J."/>
            <person name="Song J."/>
            <person name="Weissenbacher-Lang C."/>
            <person name="Xu J."/>
            <person name="Upham N.S."/>
            <person name="Stajich J.E."/>
            <person name="Cuomo C.A."/>
            <person name="Cushion M.T."/>
            <person name="Kovacs J.A."/>
        </authorList>
    </citation>
    <scope>NUCLEOTIDE SEQUENCE</scope>
    <source>
        <strain evidence="1">2A</strain>
    </source>
</reference>
<organism evidence="1 2">
    <name type="scientific">Pneumocystis wakefieldiae</name>
    <dbReference type="NCBI Taxonomy" id="38082"/>
    <lineage>
        <taxon>Eukaryota</taxon>
        <taxon>Fungi</taxon>
        <taxon>Dikarya</taxon>
        <taxon>Ascomycota</taxon>
        <taxon>Taphrinomycotina</taxon>
        <taxon>Pneumocystomycetes</taxon>
        <taxon>Pneumocystaceae</taxon>
        <taxon>Pneumocystis</taxon>
    </lineage>
</organism>
<name>A0A899FRZ5_9ASCO</name>
<dbReference type="EMBL" id="CP054544">
    <property type="protein sequence ID" value="QSL66660.1"/>
    <property type="molecule type" value="Genomic_DNA"/>
</dbReference>